<reference evidence="1 2" key="1">
    <citation type="submission" date="2014-09" db="EMBL/GenBank/DDBJ databases">
        <title>Genome sequence of Flavobacterium aquidurense RC62.</title>
        <authorList>
            <person name="Kim J.F."/>
            <person name="Kwak M.-J."/>
        </authorList>
    </citation>
    <scope>NUCLEOTIDE SEQUENCE [LARGE SCALE GENOMIC DNA]</scope>
    <source>
        <strain evidence="1 2">RC62</strain>
    </source>
</reference>
<dbReference type="AlphaFoldDB" id="A0A0Q0S8F7"/>
<gene>
    <name evidence="1" type="ORF">RC62_627</name>
</gene>
<proteinExistence type="predicted"/>
<comment type="caution">
    <text evidence="1">The sequence shown here is derived from an EMBL/GenBank/DDBJ whole genome shotgun (WGS) entry which is preliminary data.</text>
</comment>
<evidence type="ECO:0000313" key="1">
    <source>
        <dbReference type="EMBL" id="KQB39943.1"/>
    </source>
</evidence>
<protein>
    <submittedName>
        <fullName evidence="1">Uncharacterized protein</fullName>
    </submittedName>
</protein>
<sequence>MKLDNEMIKEYISQIYTYDFLPKSHLKLYKKPTTSLKNIGLNLLWIVEKKIVF</sequence>
<evidence type="ECO:0000313" key="2">
    <source>
        <dbReference type="Proteomes" id="UP000050443"/>
    </source>
</evidence>
<accession>A0A0Q0S8F7</accession>
<organism evidence="1 2">
    <name type="scientific">Flavobacterium aquidurense</name>
    <dbReference type="NCBI Taxonomy" id="362413"/>
    <lineage>
        <taxon>Bacteria</taxon>
        <taxon>Pseudomonadati</taxon>
        <taxon>Bacteroidota</taxon>
        <taxon>Flavobacteriia</taxon>
        <taxon>Flavobacteriales</taxon>
        <taxon>Flavobacteriaceae</taxon>
        <taxon>Flavobacterium</taxon>
    </lineage>
</organism>
<dbReference type="PATRIC" id="fig|362413.3.peg.606"/>
<dbReference type="Proteomes" id="UP000050443">
    <property type="component" value="Unassembled WGS sequence"/>
</dbReference>
<name>A0A0Q0S8F7_9FLAO</name>
<dbReference type="EMBL" id="JRLF01000011">
    <property type="protein sequence ID" value="KQB39943.1"/>
    <property type="molecule type" value="Genomic_DNA"/>
</dbReference>